<dbReference type="PANTHER" id="PTHR33608">
    <property type="entry name" value="BLL2464 PROTEIN"/>
    <property type="match status" value="1"/>
</dbReference>
<dbReference type="EMBL" id="AGDV01000001">
    <property type="protein sequence ID" value="EMB35858.1"/>
    <property type="molecule type" value="Genomic_DNA"/>
</dbReference>
<dbReference type="InterPro" id="IPR002881">
    <property type="entry name" value="DUF58"/>
</dbReference>
<feature type="domain" description="DUF58" evidence="1">
    <location>
        <begin position="42"/>
        <end position="256"/>
    </location>
</feature>
<dbReference type="Pfam" id="PF01882">
    <property type="entry name" value="DUF58"/>
    <property type="match status" value="1"/>
</dbReference>
<dbReference type="SUPFAM" id="SSF53300">
    <property type="entry name" value="vWA-like"/>
    <property type="match status" value="1"/>
</dbReference>
<dbReference type="PANTHER" id="PTHR33608:SF6">
    <property type="entry name" value="BLL2464 PROTEIN"/>
    <property type="match status" value="1"/>
</dbReference>
<evidence type="ECO:0000259" key="1">
    <source>
        <dbReference type="Pfam" id="PF01882"/>
    </source>
</evidence>
<dbReference type="HOGENOM" id="CLU_054927_2_0_12"/>
<dbReference type="Proteomes" id="UP000011705">
    <property type="component" value="Chromosome"/>
</dbReference>
<name>A0A0E2EJW2_TREDN</name>
<sequence length="314" mass="35291">MKTGFIAERAKQLKISSLSISEGLRSGGFSSAFRGQGIEFDSVREYETGDDVRSIDWNLTARSGKTYVKMYREERDLSIFICVDFSLSMEPGLDKISPKEKAVETAALLAFAGRHMFSPVGALFFDGEKGPLFLPRTGEENILTILKSMEDFAFCKNRKPVKGTQITSAMTAASKILRSRSLVIIISDFKVEGYEKELGLLAAKHDVVCLKISGSMDYFLPEAGAIRFKDPETDFKMLLPTDSKTFQMEYKKNFTEEISRWENTCKHSLANPVLLDVNEDTVKVLGEFFLSKQNNQRVLKDNLAKFGADGWKVF</sequence>
<protein>
    <recommendedName>
        <fullName evidence="1">DUF58 domain-containing protein</fullName>
    </recommendedName>
</protein>
<reference evidence="2" key="1">
    <citation type="submission" date="2012-01" db="EMBL/GenBank/DDBJ databases">
        <title>The Genome Sequence of Treponema denticola H-22.</title>
        <authorList>
            <consortium name="The Broad Institute Genome Sequencing Platform"/>
            <person name="Earl A."/>
            <person name="Ward D."/>
            <person name="Feldgarden M."/>
            <person name="Gevers D."/>
            <person name="Blanton J.M."/>
            <person name="Fenno C.J."/>
            <person name="Baranova O.V."/>
            <person name="Mathney J."/>
            <person name="Dewhirst F.E."/>
            <person name="Izard J."/>
            <person name="Young S.K."/>
            <person name="Zeng Q."/>
            <person name="Gargeya S."/>
            <person name="Fitzgerald M."/>
            <person name="Haas B."/>
            <person name="Abouelleil A."/>
            <person name="Alvarado L."/>
            <person name="Arachchi H.M."/>
            <person name="Berlin A."/>
            <person name="Chapman S.B."/>
            <person name="Gearin G."/>
            <person name="Goldberg J."/>
            <person name="Griggs A."/>
            <person name="Gujja S."/>
            <person name="Hansen M."/>
            <person name="Heiman D."/>
            <person name="Howarth C."/>
            <person name="Larimer J."/>
            <person name="Lui A."/>
            <person name="MacDonald P.J.P."/>
            <person name="McCowen C."/>
            <person name="Montmayeur A."/>
            <person name="Murphy C."/>
            <person name="Neiman D."/>
            <person name="Pearson M."/>
            <person name="Priest M."/>
            <person name="Roberts A."/>
            <person name="Saif S."/>
            <person name="Shea T."/>
            <person name="Sisk P."/>
            <person name="Stolte C."/>
            <person name="Sykes S."/>
            <person name="Wortman J."/>
            <person name="Nusbaum C."/>
            <person name="Birren B."/>
        </authorList>
    </citation>
    <scope>NUCLEOTIDE SEQUENCE [LARGE SCALE GENOMIC DNA]</scope>
    <source>
        <strain evidence="2">H-22</strain>
    </source>
</reference>
<proteinExistence type="predicted"/>
<dbReference type="AlphaFoldDB" id="A0A0E2EJW2"/>
<dbReference type="PATRIC" id="fig|999432.5.peg.51"/>
<accession>A0A0E2EJW2</accession>
<organism evidence="2">
    <name type="scientific">Treponema denticola H-22</name>
    <dbReference type="NCBI Taxonomy" id="999432"/>
    <lineage>
        <taxon>Bacteria</taxon>
        <taxon>Pseudomonadati</taxon>
        <taxon>Spirochaetota</taxon>
        <taxon>Spirochaetia</taxon>
        <taxon>Spirochaetales</taxon>
        <taxon>Treponemataceae</taxon>
        <taxon>Treponema</taxon>
    </lineage>
</organism>
<gene>
    <name evidence="2" type="ORF">HMPREF9726_00050</name>
</gene>
<dbReference type="RefSeq" id="WP_002682529.1">
    <property type="nucleotide sequence ID" value="NZ_CM001795.1"/>
</dbReference>
<comment type="caution">
    <text evidence="2">The sequence shown here is derived from an EMBL/GenBank/DDBJ whole genome shotgun (WGS) entry which is preliminary data.</text>
</comment>
<evidence type="ECO:0000313" key="2">
    <source>
        <dbReference type="EMBL" id="EMB35858.1"/>
    </source>
</evidence>
<dbReference type="InterPro" id="IPR036465">
    <property type="entry name" value="vWFA_dom_sf"/>
</dbReference>